<reference evidence="7" key="1">
    <citation type="submission" date="2025-08" db="UniProtKB">
        <authorList>
            <consortium name="RefSeq"/>
        </authorList>
    </citation>
    <scope>IDENTIFICATION</scope>
</reference>
<dbReference type="InterPro" id="IPR011989">
    <property type="entry name" value="ARM-like"/>
</dbReference>
<dbReference type="PANTHER" id="PTHR13389">
    <property type="entry name" value="PUMILIO HOMOLOG 3"/>
    <property type="match status" value="1"/>
</dbReference>
<evidence type="ECO:0000259" key="5">
    <source>
        <dbReference type="PROSITE" id="PS50303"/>
    </source>
</evidence>
<dbReference type="InterPro" id="IPR001313">
    <property type="entry name" value="Pumilio_RNA-bd_rpt"/>
</dbReference>
<dbReference type="InterPro" id="IPR012959">
    <property type="entry name" value="CPL_dom"/>
</dbReference>
<evidence type="ECO:0000256" key="2">
    <source>
        <dbReference type="ARBA" id="ARBA00022884"/>
    </source>
</evidence>
<evidence type="ECO:0000313" key="6">
    <source>
        <dbReference type="Proteomes" id="UP001652628"/>
    </source>
</evidence>
<accession>A0AB39ZKA7</accession>
<dbReference type="GeneID" id="108015355"/>
<name>A0AB39ZKA7_DROSZ</name>
<keyword evidence="2" id="KW-0694">RNA-binding</keyword>
<organism evidence="6 7">
    <name type="scientific">Drosophila suzukii</name>
    <name type="common">Spotted-wing drosophila fruit fly</name>
    <dbReference type="NCBI Taxonomy" id="28584"/>
    <lineage>
        <taxon>Eukaryota</taxon>
        <taxon>Metazoa</taxon>
        <taxon>Ecdysozoa</taxon>
        <taxon>Arthropoda</taxon>
        <taxon>Hexapoda</taxon>
        <taxon>Insecta</taxon>
        <taxon>Pterygota</taxon>
        <taxon>Neoptera</taxon>
        <taxon>Endopterygota</taxon>
        <taxon>Diptera</taxon>
        <taxon>Brachycera</taxon>
        <taxon>Muscomorpha</taxon>
        <taxon>Ephydroidea</taxon>
        <taxon>Drosophilidae</taxon>
        <taxon>Drosophila</taxon>
        <taxon>Sophophora</taxon>
    </lineage>
</organism>
<proteinExistence type="predicted"/>
<dbReference type="GO" id="GO:0003729">
    <property type="term" value="F:mRNA binding"/>
    <property type="evidence" value="ECO:0007669"/>
    <property type="project" value="TreeGrafter"/>
</dbReference>
<feature type="compositionally biased region" description="Acidic residues" evidence="4">
    <location>
        <begin position="587"/>
        <end position="612"/>
    </location>
</feature>
<protein>
    <submittedName>
        <fullName evidence="7">Protein penguin</fullName>
    </submittedName>
</protein>
<dbReference type="RefSeq" id="XP_016937255.3">
    <property type="nucleotide sequence ID" value="XM_017081766.4"/>
</dbReference>
<feature type="repeat" description="Pumilio" evidence="3">
    <location>
        <begin position="204"/>
        <end position="239"/>
    </location>
</feature>
<dbReference type="Pfam" id="PF08144">
    <property type="entry name" value="CPL"/>
    <property type="match status" value="1"/>
</dbReference>
<feature type="compositionally biased region" description="Basic and acidic residues" evidence="4">
    <location>
        <begin position="613"/>
        <end position="628"/>
    </location>
</feature>
<feature type="region of interest" description="Disordered" evidence="4">
    <location>
        <begin position="573"/>
        <end position="628"/>
    </location>
</feature>
<feature type="region of interest" description="Disordered" evidence="4">
    <location>
        <begin position="1"/>
        <end position="130"/>
    </location>
</feature>
<dbReference type="InterPro" id="IPR040059">
    <property type="entry name" value="PUM3"/>
</dbReference>
<dbReference type="PROSITE" id="PS50302">
    <property type="entry name" value="PUM"/>
    <property type="match status" value="1"/>
</dbReference>
<evidence type="ECO:0000256" key="4">
    <source>
        <dbReference type="SAM" id="MobiDB-lite"/>
    </source>
</evidence>
<dbReference type="AlphaFoldDB" id="A0AB39ZKA7"/>
<dbReference type="PROSITE" id="PS50303">
    <property type="entry name" value="PUM_HD"/>
    <property type="match status" value="1"/>
</dbReference>
<feature type="compositionally biased region" description="Basic and acidic residues" evidence="4">
    <location>
        <begin position="108"/>
        <end position="123"/>
    </location>
</feature>
<keyword evidence="1" id="KW-0677">Repeat</keyword>
<feature type="compositionally biased region" description="Basic and acidic residues" evidence="4">
    <location>
        <begin position="58"/>
        <end position="80"/>
    </location>
</feature>
<dbReference type="Proteomes" id="UP001652628">
    <property type="component" value="Chromosome X"/>
</dbReference>
<evidence type="ECO:0000256" key="3">
    <source>
        <dbReference type="PROSITE-ProRule" id="PRU00317"/>
    </source>
</evidence>
<feature type="domain" description="PUM-HD" evidence="5">
    <location>
        <begin position="140"/>
        <end position="491"/>
    </location>
</feature>
<dbReference type="GO" id="GO:0005730">
    <property type="term" value="C:nucleolus"/>
    <property type="evidence" value="ECO:0007669"/>
    <property type="project" value="TreeGrafter"/>
</dbReference>
<dbReference type="Gene3D" id="1.25.10.10">
    <property type="entry name" value="Leucine-rich Repeat Variant"/>
    <property type="match status" value="1"/>
</dbReference>
<dbReference type="InterPro" id="IPR033133">
    <property type="entry name" value="PUM-HD"/>
</dbReference>
<evidence type="ECO:0000256" key="1">
    <source>
        <dbReference type="ARBA" id="ARBA00022737"/>
    </source>
</evidence>
<dbReference type="SMART" id="SM00025">
    <property type="entry name" value="Pumilio"/>
    <property type="match status" value="4"/>
</dbReference>
<dbReference type="SUPFAM" id="SSF48371">
    <property type="entry name" value="ARM repeat"/>
    <property type="match status" value="1"/>
</dbReference>
<dbReference type="Pfam" id="PF00806">
    <property type="entry name" value="PUF"/>
    <property type="match status" value="2"/>
</dbReference>
<dbReference type="PANTHER" id="PTHR13389:SF0">
    <property type="entry name" value="PUMILIO HOMOLOG 3"/>
    <property type="match status" value="1"/>
</dbReference>
<keyword evidence="6" id="KW-1185">Reference proteome</keyword>
<gene>
    <name evidence="7" type="primary">peng</name>
</gene>
<evidence type="ECO:0000313" key="7">
    <source>
        <dbReference type="RefSeq" id="XP_016937255.3"/>
    </source>
</evidence>
<sequence>MVSSEPKGPAKVAKTITPGKPANGQKFKPGGAGGARKFDKSGGGPGKKFDKPGANGPRKFDKSESGAFKKFDKPGPDGAKKFGGGGNKFAEGNKFRGKPQAQPQAPAEGEKQDWNKFKQEKKDLKLKRKSSKDTYEITKEAKQIYEKLRCRKTENKDKLVEQIYKVLNVGDTISKVVKAHDTARVLQCMLKYASPALRAEISEQLLPFTVIMCQSKYAQFCVQRMLKYGSPATKSKLVDSLYGQIVRLAGHSIASGLLDTMYQSATPQQRIHMRQEFYGDLYRKAKDSNVKTLSDTYKEATNMKASILGSVKANLDHVANKQLVDSSLVHAVMLEYLRACDEDEEKLEETVTAFAALVPHMLSTKEGSEAGVICFYKSTPKNRRAIIKNIKEHLLKIATHEHGHVFLISLLNSLDDTKATKKAIYDHLHGDLKTLVGNQYGRRVVQWLVAPGDTTCFHPEFIRVVDEGLAFGKKEKELRRKEIFEQIEAPIAQAIAEEADFWLSNSHIGLVTADILNHIQGESYEKAAAALAQVVAQPDWRISADAAGPVPQDKKKPHNDVEAIIAEATKQRRKLLNADSSSSSSSDEGDEDGDEEENGEKEPQTGDEDETEPELKKTKKEAIKSKAKVEEPSAPLVIGIEEAGMHIVLKKILKNDGKREGHPFSQKLLQSLSTDVLKVWLGVNRSCFVLLKLVEESPALLEDCKKAIAAEKSLSQTLVKQKTLGAKLLAAKLNIGK</sequence>
<dbReference type="GO" id="GO:0006417">
    <property type="term" value="P:regulation of translation"/>
    <property type="evidence" value="ECO:0007669"/>
    <property type="project" value="TreeGrafter"/>
</dbReference>
<dbReference type="InterPro" id="IPR016024">
    <property type="entry name" value="ARM-type_fold"/>
</dbReference>